<evidence type="ECO:0000313" key="5">
    <source>
        <dbReference type="Proteomes" id="UP000696931"/>
    </source>
</evidence>
<evidence type="ECO:0000256" key="2">
    <source>
        <dbReference type="ARBA" id="ARBA00033753"/>
    </source>
</evidence>
<accession>A0A933WAA5</accession>
<evidence type="ECO:0000259" key="3">
    <source>
        <dbReference type="PROSITE" id="PS51668"/>
    </source>
</evidence>
<dbReference type="PROSITE" id="PS51668">
    <property type="entry name" value="TSAA_2"/>
    <property type="match status" value="1"/>
</dbReference>
<evidence type="ECO:0000313" key="4">
    <source>
        <dbReference type="EMBL" id="MBI5169124.1"/>
    </source>
</evidence>
<dbReference type="InterPro" id="IPR036413">
    <property type="entry name" value="YaeB-like_sf"/>
</dbReference>
<dbReference type="NCBIfam" id="TIGR00104">
    <property type="entry name" value="tRNA_TsaA"/>
    <property type="match status" value="1"/>
</dbReference>
<gene>
    <name evidence="4" type="primary">tsaA</name>
    <name evidence="4" type="ORF">HZA61_06525</name>
</gene>
<evidence type="ECO:0000256" key="1">
    <source>
        <dbReference type="ARBA" id="ARBA00022691"/>
    </source>
</evidence>
<dbReference type="SUPFAM" id="SSF118196">
    <property type="entry name" value="YaeB-like"/>
    <property type="match status" value="1"/>
</dbReference>
<proteinExistence type="inferred from homology"/>
<dbReference type="InterPro" id="IPR023370">
    <property type="entry name" value="TrmO-like_N"/>
</dbReference>
<dbReference type="Proteomes" id="UP000696931">
    <property type="component" value="Unassembled WGS sequence"/>
</dbReference>
<sequence length="171" mass="18712">MPTPSTSDSNGAVFTMKPIGHARSALADTSRIPTGAGARHEAEGVLELLPELEAGLTDLEGFSHLYVLWVFDRAEGFDLLTTTPLDARPHGVFATRSPRRPNPIALTVVRLLRREGRRLFVRGLDMVDGTPILDVKPYLSSVPEHELVRGWMTEAEARAKQHPKPDGGARS</sequence>
<dbReference type="AlphaFoldDB" id="A0A933WAA5"/>
<comment type="similarity">
    <text evidence="2">Belongs to the tRNA methyltransferase O family.</text>
</comment>
<feature type="domain" description="TsaA-like" evidence="3">
    <location>
        <begin position="16"/>
        <end position="147"/>
    </location>
</feature>
<comment type="caution">
    <text evidence="4">The sequence shown here is derived from an EMBL/GenBank/DDBJ whole genome shotgun (WGS) entry which is preliminary data.</text>
</comment>
<dbReference type="InterPro" id="IPR023368">
    <property type="entry name" value="UPF0066_cons_site"/>
</dbReference>
<keyword evidence="1" id="KW-0949">S-adenosyl-L-methionine</keyword>
<dbReference type="Gene3D" id="2.40.30.70">
    <property type="entry name" value="YaeB-like"/>
    <property type="match status" value="1"/>
</dbReference>
<dbReference type="PANTHER" id="PTHR12818:SF0">
    <property type="entry name" value="TRNA (ADENINE(37)-N6)-METHYLTRANSFERASE"/>
    <property type="match status" value="1"/>
</dbReference>
<dbReference type="PROSITE" id="PS01318">
    <property type="entry name" value="TSAA_1"/>
    <property type="match status" value="1"/>
</dbReference>
<dbReference type="PANTHER" id="PTHR12818">
    <property type="entry name" value="TRNA (ADENINE(37)-N6)-METHYLTRANSFERASE"/>
    <property type="match status" value="1"/>
</dbReference>
<dbReference type="InterPro" id="IPR036414">
    <property type="entry name" value="YaeB_N_sf"/>
</dbReference>
<protein>
    <submittedName>
        <fullName evidence="4">tRNA (N6-threonylcarbamoyladenosine(37)-N6)-methyltransferase TrmO</fullName>
    </submittedName>
</protein>
<reference evidence="4" key="1">
    <citation type="submission" date="2020-07" db="EMBL/GenBank/DDBJ databases">
        <title>Huge and variable diversity of episymbiotic CPR bacteria and DPANN archaea in groundwater ecosystems.</title>
        <authorList>
            <person name="He C.Y."/>
            <person name="Keren R."/>
            <person name="Whittaker M."/>
            <person name="Farag I.F."/>
            <person name="Doudna J."/>
            <person name="Cate J.H.D."/>
            <person name="Banfield J.F."/>
        </authorList>
    </citation>
    <scope>NUCLEOTIDE SEQUENCE</scope>
    <source>
        <strain evidence="4">NC_groundwater_1813_Pr3_B-0.1um_71_17</strain>
    </source>
</reference>
<dbReference type="InterPro" id="IPR040372">
    <property type="entry name" value="YaeB-like"/>
</dbReference>
<dbReference type="Pfam" id="PF01980">
    <property type="entry name" value="TrmO_N"/>
    <property type="match status" value="1"/>
</dbReference>
<organism evidence="4 5">
    <name type="scientific">Eiseniibacteriota bacterium</name>
    <dbReference type="NCBI Taxonomy" id="2212470"/>
    <lineage>
        <taxon>Bacteria</taxon>
        <taxon>Candidatus Eiseniibacteriota</taxon>
    </lineage>
</organism>
<dbReference type="CDD" id="cd09281">
    <property type="entry name" value="UPF0066"/>
    <property type="match status" value="1"/>
</dbReference>
<dbReference type="EMBL" id="JACRIW010000042">
    <property type="protein sequence ID" value="MBI5169124.1"/>
    <property type="molecule type" value="Genomic_DNA"/>
</dbReference>
<name>A0A933WAA5_UNCEI</name>